<protein>
    <submittedName>
        <fullName evidence="2">DNA-binding XRE family transcriptional regulator</fullName>
    </submittedName>
</protein>
<dbReference type="Proteomes" id="UP000539111">
    <property type="component" value="Unassembled WGS sequence"/>
</dbReference>
<dbReference type="Gene3D" id="1.10.260.40">
    <property type="entry name" value="lambda repressor-like DNA-binding domains"/>
    <property type="match status" value="1"/>
</dbReference>
<keyword evidence="3" id="KW-1185">Reference proteome</keyword>
<dbReference type="SUPFAM" id="SSF47413">
    <property type="entry name" value="lambda repressor-like DNA-binding domains"/>
    <property type="match status" value="1"/>
</dbReference>
<name>A0A7Z0D4R9_9MICO</name>
<dbReference type="InterPro" id="IPR001387">
    <property type="entry name" value="Cro/C1-type_HTH"/>
</dbReference>
<dbReference type="PROSITE" id="PS50943">
    <property type="entry name" value="HTH_CROC1"/>
    <property type="match status" value="1"/>
</dbReference>
<dbReference type="InterPro" id="IPR010982">
    <property type="entry name" value="Lambda_DNA-bd_dom_sf"/>
</dbReference>
<keyword evidence="2" id="KW-0238">DNA-binding</keyword>
<dbReference type="EMBL" id="JACBZP010000001">
    <property type="protein sequence ID" value="NYI68791.1"/>
    <property type="molecule type" value="Genomic_DNA"/>
</dbReference>
<comment type="caution">
    <text evidence="2">The sequence shown here is derived from an EMBL/GenBank/DDBJ whole genome shotgun (WGS) entry which is preliminary data.</text>
</comment>
<reference evidence="2 3" key="1">
    <citation type="submission" date="2020-07" db="EMBL/GenBank/DDBJ databases">
        <title>Sequencing the genomes of 1000 actinobacteria strains.</title>
        <authorList>
            <person name="Klenk H.-P."/>
        </authorList>
    </citation>
    <scope>NUCLEOTIDE SEQUENCE [LARGE SCALE GENOMIC DNA]</scope>
    <source>
        <strain evidence="2 3">DSM 26341</strain>
    </source>
</reference>
<dbReference type="AlphaFoldDB" id="A0A7Z0D4R9"/>
<evidence type="ECO:0000313" key="2">
    <source>
        <dbReference type="EMBL" id="NYI68791.1"/>
    </source>
</evidence>
<accession>A0A7Z0D4R9</accession>
<evidence type="ECO:0000313" key="3">
    <source>
        <dbReference type="Proteomes" id="UP000539111"/>
    </source>
</evidence>
<sequence length="43" mass="4897">MATRAGVNESKIRQLEDHNYTDNPKLLARVAKIFDTSVHDLVE</sequence>
<organism evidence="2 3">
    <name type="scientific">Spelaeicoccus albus</name>
    <dbReference type="NCBI Taxonomy" id="1280376"/>
    <lineage>
        <taxon>Bacteria</taxon>
        <taxon>Bacillati</taxon>
        <taxon>Actinomycetota</taxon>
        <taxon>Actinomycetes</taxon>
        <taxon>Micrococcales</taxon>
        <taxon>Brevibacteriaceae</taxon>
        <taxon>Spelaeicoccus</taxon>
    </lineage>
</organism>
<proteinExistence type="predicted"/>
<feature type="domain" description="HTH cro/C1-type" evidence="1">
    <location>
        <begin position="1"/>
        <end position="41"/>
    </location>
</feature>
<dbReference type="GO" id="GO:0003677">
    <property type="term" value="F:DNA binding"/>
    <property type="evidence" value="ECO:0007669"/>
    <property type="project" value="UniProtKB-KW"/>
</dbReference>
<evidence type="ECO:0000259" key="1">
    <source>
        <dbReference type="PROSITE" id="PS50943"/>
    </source>
</evidence>
<gene>
    <name evidence="2" type="ORF">BJY26_003097</name>
</gene>